<dbReference type="EMBL" id="AVPK01000020">
    <property type="protein sequence ID" value="KGN35472.1"/>
    <property type="molecule type" value="Genomic_DNA"/>
</dbReference>
<name>A0A0A0JHD9_9MICO</name>
<reference evidence="3 4" key="1">
    <citation type="submission" date="2013-08" db="EMBL/GenBank/DDBJ databases">
        <title>The genome sequence of Knoellia subterranea.</title>
        <authorList>
            <person name="Zhu W."/>
            <person name="Wang G."/>
        </authorList>
    </citation>
    <scope>NUCLEOTIDE SEQUENCE [LARGE SCALE GENOMIC DNA]</scope>
    <source>
        <strain evidence="3 4">KCTC 19937</strain>
    </source>
</reference>
<protein>
    <submittedName>
        <fullName evidence="3">Uncharacterized protein</fullName>
    </submittedName>
</protein>
<evidence type="ECO:0000313" key="4">
    <source>
        <dbReference type="Proteomes" id="UP000030011"/>
    </source>
</evidence>
<sequence>MGRNLNRAWRERGATGLEWGGIVAVAALVVGLVFVSVDNSGVTQKVSCTVGNIFGGEADCAAAGASTGGGETEAGGDTEGSDNTRRDAEGDTRDSDRNDQRGNRPEPGETAPPGEPSPGGTPGGEPYPEGLGPPANGTTPLENPEPPAWSPPDEGGGQHASEDAGIGDRLTKKAAQLAANALAGKWPDASRNLSHFLGNSGEPLDQDVDSMLESSQNLSSAVETAEGDLGLLAIERAQSSGATGPVTFPINTAWSGVYLNDDQNWYYALNGISWNLTGQVTAYPPTTPGGEWTYKMTTTVNIRDRYNWDGTKSTQIGPFTVTDEQLAELHRKGLAQEYTAVGTSEPRETSG</sequence>
<organism evidence="3 4">
    <name type="scientific">Knoellia subterranea KCTC 19937</name>
    <dbReference type="NCBI Taxonomy" id="1385521"/>
    <lineage>
        <taxon>Bacteria</taxon>
        <taxon>Bacillati</taxon>
        <taxon>Actinomycetota</taxon>
        <taxon>Actinomycetes</taxon>
        <taxon>Micrococcales</taxon>
        <taxon>Intrasporangiaceae</taxon>
        <taxon>Knoellia</taxon>
    </lineage>
</organism>
<keyword evidence="2" id="KW-0472">Membrane</keyword>
<evidence type="ECO:0000313" key="3">
    <source>
        <dbReference type="EMBL" id="KGN35472.1"/>
    </source>
</evidence>
<feature type="region of interest" description="Disordered" evidence="1">
    <location>
        <begin position="63"/>
        <end position="164"/>
    </location>
</feature>
<keyword evidence="2" id="KW-0812">Transmembrane</keyword>
<feature type="transmembrane region" description="Helical" evidence="2">
    <location>
        <begin position="16"/>
        <end position="37"/>
    </location>
</feature>
<accession>A0A0A0JHD9</accession>
<keyword evidence="4" id="KW-1185">Reference proteome</keyword>
<dbReference type="Proteomes" id="UP000030011">
    <property type="component" value="Unassembled WGS sequence"/>
</dbReference>
<dbReference type="OrthoDB" id="4763361at2"/>
<proteinExistence type="predicted"/>
<feature type="compositionally biased region" description="Low complexity" evidence="1">
    <location>
        <begin position="124"/>
        <end position="134"/>
    </location>
</feature>
<dbReference type="eggNOG" id="ENOG50313R0">
    <property type="taxonomic scope" value="Bacteria"/>
</dbReference>
<dbReference type="AlphaFoldDB" id="A0A0A0JHD9"/>
<evidence type="ECO:0000256" key="2">
    <source>
        <dbReference type="SAM" id="Phobius"/>
    </source>
</evidence>
<feature type="compositionally biased region" description="Basic and acidic residues" evidence="1">
    <location>
        <begin position="82"/>
        <end position="107"/>
    </location>
</feature>
<evidence type="ECO:0000256" key="1">
    <source>
        <dbReference type="SAM" id="MobiDB-lite"/>
    </source>
</evidence>
<dbReference type="RefSeq" id="WP_052112440.1">
    <property type="nucleotide sequence ID" value="NZ_AVPK01000020.1"/>
</dbReference>
<comment type="caution">
    <text evidence="3">The sequence shown here is derived from an EMBL/GenBank/DDBJ whole genome shotgun (WGS) entry which is preliminary data.</text>
</comment>
<gene>
    <name evidence="3" type="ORF">N803_06270</name>
</gene>
<keyword evidence="2" id="KW-1133">Transmembrane helix</keyword>
<dbReference type="STRING" id="1385521.N803_06270"/>